<comment type="caution">
    <text evidence="2">The sequence shown here is derived from an EMBL/GenBank/DDBJ whole genome shotgun (WGS) entry which is preliminary data.</text>
</comment>
<proteinExistence type="predicted"/>
<feature type="transmembrane region" description="Helical" evidence="1">
    <location>
        <begin position="84"/>
        <end position="103"/>
    </location>
</feature>
<keyword evidence="1" id="KW-0472">Membrane</keyword>
<dbReference type="AlphaFoldDB" id="A0A9P8LK99"/>
<sequence length="266" mass="29483">MPAKVEIWAGRRPLADARMLKSHRTDPAMQIFSTCKTQARIRLVPYSQKYNLANLELFSIQAQRISSHHTNLYRKNNVQSKAKLPALVLALLMAAVLFFLNSLQARTHMAPRATTVAMATPAITPPLTDAWRQTSSEAQKSSTHNEHFVADVHCVQFSLQGTQNLPDLKNATLQTSHYPLALSQLVQFSLSFVQKFSASSQPPLQAAHLELSVASQVQQFTLFFWQEASDPAATQAPLLRLKLSLQVLQFSTLHSAGTRPGSLALD</sequence>
<dbReference type="EMBL" id="AUWU02000008">
    <property type="protein sequence ID" value="KAH0569924.1"/>
    <property type="molecule type" value="Genomic_DNA"/>
</dbReference>
<accession>A0A9P8LK99</accession>
<dbReference type="GeneID" id="94301919"/>
<reference evidence="2 3" key="1">
    <citation type="journal article" date="2014" name="PLoS Genet.">
        <title>The Genome of Spironucleus salmonicida Highlights a Fish Pathogen Adapted to Fluctuating Environments.</title>
        <authorList>
            <person name="Xu F."/>
            <person name="Jerlstrom-Hultqvist J."/>
            <person name="Einarsson E."/>
            <person name="Astvaldsson A."/>
            <person name="Svard S.G."/>
            <person name="Andersson J.O."/>
        </authorList>
    </citation>
    <scope>NUCLEOTIDE SEQUENCE [LARGE SCALE GENOMIC DNA]</scope>
    <source>
        <strain evidence="2 3">ATCC 50377</strain>
    </source>
</reference>
<dbReference type="Proteomes" id="UP000018208">
    <property type="component" value="Unassembled WGS sequence"/>
</dbReference>
<organism evidence="2 3">
    <name type="scientific">Spironucleus salmonicida</name>
    <dbReference type="NCBI Taxonomy" id="348837"/>
    <lineage>
        <taxon>Eukaryota</taxon>
        <taxon>Metamonada</taxon>
        <taxon>Diplomonadida</taxon>
        <taxon>Hexamitidae</taxon>
        <taxon>Hexamitinae</taxon>
        <taxon>Spironucleus</taxon>
    </lineage>
</organism>
<evidence type="ECO:0000313" key="3">
    <source>
        <dbReference type="Proteomes" id="UP000018208"/>
    </source>
</evidence>
<evidence type="ECO:0000256" key="1">
    <source>
        <dbReference type="SAM" id="Phobius"/>
    </source>
</evidence>
<dbReference type="KEGG" id="ssao:94301919"/>
<protein>
    <submittedName>
        <fullName evidence="2">Uncharacterized protein</fullName>
    </submittedName>
</protein>
<gene>
    <name evidence="2" type="ORF">SS50377_27896</name>
</gene>
<keyword evidence="1" id="KW-0812">Transmembrane</keyword>
<name>A0A9P8LK99_9EUKA</name>
<keyword evidence="3" id="KW-1185">Reference proteome</keyword>
<dbReference type="RefSeq" id="XP_067760697.1">
    <property type="nucleotide sequence ID" value="XM_067911675.1"/>
</dbReference>
<keyword evidence="1" id="KW-1133">Transmembrane helix</keyword>
<evidence type="ECO:0000313" key="2">
    <source>
        <dbReference type="EMBL" id="KAH0569924.1"/>
    </source>
</evidence>